<dbReference type="OMA" id="GWPENFA"/>
<evidence type="ECO:0000313" key="1">
    <source>
        <dbReference type="Ensembl" id="ENSPANP00000013790.2"/>
    </source>
</evidence>
<dbReference type="Bgee" id="ENSPANG00000021238">
    <property type="expression patterns" value="Expressed in axillary lymph node and 64 other cell types or tissues"/>
</dbReference>
<dbReference type="RefSeq" id="XP_003897185.1">
    <property type="nucleotide sequence ID" value="XM_003897136.5"/>
</dbReference>
<organism evidence="1 2">
    <name type="scientific">Papio anubis</name>
    <name type="common">Olive baboon</name>
    <dbReference type="NCBI Taxonomy" id="9555"/>
    <lineage>
        <taxon>Eukaryota</taxon>
        <taxon>Metazoa</taxon>
        <taxon>Chordata</taxon>
        <taxon>Craniata</taxon>
        <taxon>Vertebrata</taxon>
        <taxon>Euteleostomi</taxon>
        <taxon>Mammalia</taxon>
        <taxon>Eutheria</taxon>
        <taxon>Euarchontoglires</taxon>
        <taxon>Primates</taxon>
        <taxon>Haplorrhini</taxon>
        <taxon>Catarrhini</taxon>
        <taxon>Cercopithecidae</taxon>
        <taxon>Cercopithecinae</taxon>
        <taxon>Papio</taxon>
    </lineage>
</organism>
<dbReference type="eggNOG" id="ENOG502S56C">
    <property type="taxonomic scope" value="Eukaryota"/>
</dbReference>
<reference evidence="1 2" key="1">
    <citation type="submission" date="2012-03" db="EMBL/GenBank/DDBJ databases">
        <title>Whole Genome Assembly of Papio anubis.</title>
        <authorList>
            <person name="Liu Y.L."/>
            <person name="Abraham K.A."/>
            <person name="Akbar H.A."/>
            <person name="Ali S.A."/>
            <person name="Anosike U.A."/>
            <person name="Aqrawi P.A."/>
            <person name="Arias F.A."/>
            <person name="Attaway T.A."/>
            <person name="Awwad R.A."/>
            <person name="Babu C.B."/>
            <person name="Bandaranaike D.B."/>
            <person name="Battles P.B."/>
            <person name="Bell A.B."/>
            <person name="Beltran B.B."/>
            <person name="Berhane-Mersha D.B."/>
            <person name="Bess C.B."/>
            <person name="Bickham C.B."/>
            <person name="Bolden T.B."/>
            <person name="Carter K.C."/>
            <person name="Chau D.C."/>
            <person name="Chavez A.C."/>
            <person name="Clerc-Blankenburg K.C."/>
            <person name="Coyle M.C."/>
            <person name="Dao M.D."/>
            <person name="Davila M.L.D."/>
            <person name="Davy-Carroll L.D."/>
            <person name="Denson S.D."/>
            <person name="Dinh H.D."/>
            <person name="Fernandez S.F."/>
            <person name="Fernando P.F."/>
            <person name="Forbes L.F."/>
            <person name="Francis C.F."/>
            <person name="Francisco L.F."/>
            <person name="Fu Q.F."/>
            <person name="Garcia-Iii R.G."/>
            <person name="Garrett T.G."/>
            <person name="Gross S.G."/>
            <person name="Gubbala S.G."/>
            <person name="Hirani K.H."/>
            <person name="Hogues M.H."/>
            <person name="Hollins B.H."/>
            <person name="Jackson L.J."/>
            <person name="Javaid M.J."/>
            <person name="Jhangiani S.J."/>
            <person name="Johnson A.J."/>
            <person name="Johnson B.J."/>
            <person name="Jones J.J."/>
            <person name="Joshi V.J."/>
            <person name="Kalu J.K."/>
            <person name="Khan N.K."/>
            <person name="Korchina V.K."/>
            <person name="Kovar C.K."/>
            <person name="Lago L.L."/>
            <person name="Lara F.L."/>
            <person name="Le T.-K.L."/>
            <person name="Lee S.L."/>
            <person name="Legall-Iii F.L."/>
            <person name="Lemon S.L."/>
            <person name="Liu J.L."/>
            <person name="Liu Y.-S.L."/>
            <person name="Liyanage D.L."/>
            <person name="Lopez J.L."/>
            <person name="Lorensuhewa L.L."/>
            <person name="Mata R.M."/>
            <person name="Mathew T.M."/>
            <person name="Mercado C.M."/>
            <person name="Mercado I.M."/>
            <person name="Morales K.M."/>
            <person name="Morgan M.M."/>
            <person name="Munidasa M.M."/>
            <person name="Ngo D.N."/>
            <person name="Nguyen L.N."/>
            <person name="Nguyen T.N."/>
            <person name="Nguyen N.N."/>
            <person name="Obregon M.O."/>
            <person name="Okwuonu G.O."/>
            <person name="Ongeri F.O."/>
            <person name="Onwere C.O."/>
            <person name="Osifeso I.O."/>
            <person name="Parra A.P."/>
            <person name="Patil S.P."/>
            <person name="Perez A.P."/>
            <person name="Perez Y.P."/>
            <person name="Pham C.P."/>
            <person name="Pu L.-L.P."/>
            <person name="Puazo M.P."/>
            <person name="Quiroz J.Q."/>
            <person name="Rouhana J.R."/>
            <person name="Ruiz M.R."/>
            <person name="Ruiz S.-J.R."/>
            <person name="Saada N.S."/>
            <person name="Santibanez J.S."/>
            <person name="Scheel M.S."/>
            <person name="Schneider B.S."/>
            <person name="Simmons D.S."/>
            <person name="Sisson I.S."/>
            <person name="Tang L.-Y.T."/>
            <person name="Thornton R.T."/>
            <person name="Tisius J.T."/>
            <person name="Toledanes G.T."/>
            <person name="Trejos Z.T."/>
            <person name="Usmani K.U."/>
            <person name="Varghese R.V."/>
            <person name="Vattathil S.V."/>
            <person name="Vee V.V."/>
            <person name="Walker D.W."/>
            <person name="Weissenberger G.W."/>
            <person name="White C.W."/>
            <person name="Williams A.W."/>
            <person name="Woodworth J.W."/>
            <person name="Wright R.W."/>
            <person name="Zhu Y.Z."/>
            <person name="Han Y.H."/>
            <person name="Newsham I.N."/>
            <person name="Nazareth L.N."/>
            <person name="Worley K.W."/>
            <person name="Muzny D.M."/>
            <person name="Rogers J.R."/>
            <person name="Gibbs R.G."/>
        </authorList>
    </citation>
    <scope>NUCLEOTIDE SEQUENCE [LARGE SCALE GENOMIC DNA]</scope>
</reference>
<reference evidence="1" key="2">
    <citation type="submission" date="2025-08" db="UniProtKB">
        <authorList>
            <consortium name="Ensembl"/>
        </authorList>
    </citation>
    <scope>IDENTIFICATION</scope>
</reference>
<dbReference type="GeneTree" id="ENSGT00530000068834"/>
<dbReference type="PANTHER" id="PTHR37679">
    <property type="entry name" value="ARMADILLO-LIKE HELICAL DOMAIN-CONTAINING PROTEIN 2"/>
    <property type="match status" value="1"/>
</dbReference>
<reference evidence="1" key="3">
    <citation type="submission" date="2025-09" db="UniProtKB">
        <authorList>
            <consortium name="Ensembl"/>
        </authorList>
    </citation>
    <scope>IDENTIFICATION</scope>
</reference>
<dbReference type="PANTHER" id="PTHR37679:SF1">
    <property type="entry name" value="ARMADILLO-LIKE HELICAL DOMAIN-CONTAINING PROTEIN 2"/>
    <property type="match status" value="1"/>
</dbReference>
<gene>
    <name evidence="1" type="primary">ARMH2</name>
</gene>
<dbReference type="Ensembl" id="ENSPANT00000020312.3">
    <property type="protein sequence ID" value="ENSPANP00000013790.2"/>
    <property type="gene ID" value="ENSPANG00000021238.3"/>
</dbReference>
<keyword evidence="2" id="KW-1185">Reference proteome</keyword>
<dbReference type="Proteomes" id="UP000028761">
    <property type="component" value="Chromosome 6"/>
</dbReference>
<dbReference type="OrthoDB" id="5971936at2759"/>
<protein>
    <submittedName>
        <fullName evidence="1">Armadillo like helical domain containing 2</fullName>
    </submittedName>
</protein>
<proteinExistence type="predicted"/>
<dbReference type="KEGG" id="panu:101006158"/>
<dbReference type="HOGENOM" id="CLU_104877_0_0_1"/>
<dbReference type="CTD" id="101928603"/>
<name>A0A096NLD2_PAPAN</name>
<dbReference type="Pfam" id="PF17822">
    <property type="entry name" value="ARMH2"/>
    <property type="match status" value="1"/>
</dbReference>
<dbReference type="GeneID" id="101006158"/>
<dbReference type="InterPro" id="IPR040268">
    <property type="entry name" value="ARMH2"/>
</dbReference>
<evidence type="ECO:0000313" key="2">
    <source>
        <dbReference type="Proteomes" id="UP000028761"/>
    </source>
</evidence>
<sequence length="241" mass="28020">MHLKDHWPFSTMANSRFSCRQIWVKMYGYFAGLCRHFQKYCCATVKGFFVKKKEKQIPSTETYFHKEKIVVLGQVLMNESLPIERRAQAAQKIGLLAFTGGPPAGKFAAEYMKEVAHLLQDEEVAPKIKILLLQSVACWCYLNPVSQKRAQSLQFIPILVSFFEGRFESTIKSEINSYLLLKFWTCYVLSVMTCNNLSYVKELKEHRALKYHLQMLAAENWSGWTENFAEVLYFLIGFHRS</sequence>
<dbReference type="AlphaFoldDB" id="A0A096NLD2"/>
<accession>A0A096NLD2</accession>